<gene>
    <name evidence="1" type="ORF">OV287_01560</name>
</gene>
<dbReference type="Proteomes" id="UP001207654">
    <property type="component" value="Unassembled WGS sequence"/>
</dbReference>
<sequence>MISRGAQQQISTERLPSLLREVYEGRVLLPMTEPGSWDDQRRLKLFESIYRGLPIGSLTIWRTTAHLDHQRSIGRVTLQERVGGTSGERLRMYLVDGAGRVATLFEELGASFWSGDRSSLRRPLALARGSFVVFDLETRTFRMRQEGTSLRVTEIMLAGLFDAEAQHAFSAQLRVLPDGDKLANRLVHLVDAFFDFSLPVITVASDDMDSLRLFLSSLGRQVPVSLSAGLETTWWWCDTCGQRIEHPRDGLLEGLFNQEEGRPMGRWLRLVHARGASSLPSGCQSDARQVLERDGLIVESLGLDTFLGIDGSTNLFALLASDVYPKEQVLEIYKRLHTPGYERARNYFGEAIRQGVFKPRLGTVVPGFYAQEEIAATLEWVDGKGRNP</sequence>
<dbReference type="EMBL" id="JAPNKA010000001">
    <property type="protein sequence ID" value="MCY1073160.1"/>
    <property type="molecule type" value="Genomic_DNA"/>
</dbReference>
<comment type="caution">
    <text evidence="1">The sequence shown here is derived from an EMBL/GenBank/DDBJ whole genome shotgun (WGS) entry which is preliminary data.</text>
</comment>
<reference evidence="1 2" key="1">
    <citation type="submission" date="2022-11" db="EMBL/GenBank/DDBJ databases">
        <title>Minimal conservation of predation-associated metabolite biosynthetic gene clusters underscores biosynthetic potential of Myxococcota including descriptions for ten novel species: Archangium lansinium sp. nov., Myxococcus landrumus sp. nov., Nannocystis bai.</title>
        <authorList>
            <person name="Ahearne A."/>
            <person name="Stevens C."/>
            <person name="Phillips K."/>
        </authorList>
    </citation>
    <scope>NUCLEOTIDE SEQUENCE [LARGE SCALE GENOMIC DNA]</scope>
    <source>
        <strain evidence="1 2">MIWBW</strain>
    </source>
</reference>
<accession>A0ABT3ZUT8</accession>
<protein>
    <submittedName>
        <fullName evidence="1">Uncharacterized protein</fullName>
    </submittedName>
</protein>
<keyword evidence="2" id="KW-1185">Reference proteome</keyword>
<organism evidence="1 2">
    <name type="scientific">Archangium lansingense</name>
    <dbReference type="NCBI Taxonomy" id="2995310"/>
    <lineage>
        <taxon>Bacteria</taxon>
        <taxon>Pseudomonadati</taxon>
        <taxon>Myxococcota</taxon>
        <taxon>Myxococcia</taxon>
        <taxon>Myxococcales</taxon>
        <taxon>Cystobacterineae</taxon>
        <taxon>Archangiaceae</taxon>
        <taxon>Archangium</taxon>
    </lineage>
</organism>
<dbReference type="RefSeq" id="WP_267532177.1">
    <property type="nucleotide sequence ID" value="NZ_JAPNKA010000001.1"/>
</dbReference>
<name>A0ABT3ZUT8_9BACT</name>
<evidence type="ECO:0000313" key="2">
    <source>
        <dbReference type="Proteomes" id="UP001207654"/>
    </source>
</evidence>
<evidence type="ECO:0000313" key="1">
    <source>
        <dbReference type="EMBL" id="MCY1073160.1"/>
    </source>
</evidence>
<proteinExistence type="predicted"/>